<organism evidence="1 3">
    <name type="scientific">Rotaria magnacalcarata</name>
    <dbReference type="NCBI Taxonomy" id="392030"/>
    <lineage>
        <taxon>Eukaryota</taxon>
        <taxon>Metazoa</taxon>
        <taxon>Spiralia</taxon>
        <taxon>Gnathifera</taxon>
        <taxon>Rotifera</taxon>
        <taxon>Eurotatoria</taxon>
        <taxon>Bdelloidea</taxon>
        <taxon>Philodinida</taxon>
        <taxon>Philodinidae</taxon>
        <taxon>Rotaria</taxon>
    </lineage>
</organism>
<name>A0A816VY30_9BILA</name>
<dbReference type="Proteomes" id="UP000663856">
    <property type="component" value="Unassembled WGS sequence"/>
</dbReference>
<evidence type="ECO:0000313" key="4">
    <source>
        <dbReference type="Proteomes" id="UP000663866"/>
    </source>
</evidence>
<comment type="caution">
    <text evidence="1">The sequence shown here is derived from an EMBL/GenBank/DDBJ whole genome shotgun (WGS) entry which is preliminary data.</text>
</comment>
<evidence type="ECO:0000313" key="1">
    <source>
        <dbReference type="EMBL" id="CAF2133494.1"/>
    </source>
</evidence>
<dbReference type="AlphaFoldDB" id="A0A816VY30"/>
<evidence type="ECO:0008006" key="5">
    <source>
        <dbReference type="Google" id="ProtNLM"/>
    </source>
</evidence>
<keyword evidence="4" id="KW-1185">Reference proteome</keyword>
<dbReference type="EMBL" id="CAJNRF010011617">
    <property type="protein sequence ID" value="CAF2133494.1"/>
    <property type="molecule type" value="Genomic_DNA"/>
</dbReference>
<dbReference type="Proteomes" id="UP000663866">
    <property type="component" value="Unassembled WGS sequence"/>
</dbReference>
<protein>
    <recommendedName>
        <fullName evidence="5">Retrotransposon gag domain-containing protein</fullName>
    </recommendedName>
</protein>
<evidence type="ECO:0000313" key="3">
    <source>
        <dbReference type="Proteomes" id="UP000663856"/>
    </source>
</evidence>
<sequence>MIDSSDTNRRKAIIPTSNRPILKQQPFTSNTTNDELVSISEHNSTIYILQDDTLTNNESCVITKAITSNTKSDDMNRHTDYQSQVETVDETHDSDALISKNFVVFSGNQNVHRWLDETEQKFKEFKISRNLRFQAITLFVKGEAKRRYIKVRKKIHSFDDFYEFLLLHFDAAEKSVLSTDNSRLIHQPATFRSTSSVSFGTTNLIGELRDNNPTSNTIDSSTFVLNETINDLRKAIVSDLIKNPKIFKGAKDDVNKCIDDIEHLLDVAHIPDSSRLDLISYSLRGDALQWFKTSKSMFTSWKVFISELKRAFTSSFHEKLAFKKLESYNQGENQSIRNSFLMKH</sequence>
<accession>A0A816VY30</accession>
<gene>
    <name evidence="2" type="ORF">OVN521_LOCUS27934</name>
    <name evidence="1" type="ORF">WKI299_LOCUS26717</name>
</gene>
<evidence type="ECO:0000313" key="2">
    <source>
        <dbReference type="EMBL" id="CAF4230231.1"/>
    </source>
</evidence>
<dbReference type="EMBL" id="CAJOBG010007922">
    <property type="protein sequence ID" value="CAF4230231.1"/>
    <property type="molecule type" value="Genomic_DNA"/>
</dbReference>
<proteinExistence type="predicted"/>
<reference evidence="1" key="1">
    <citation type="submission" date="2021-02" db="EMBL/GenBank/DDBJ databases">
        <authorList>
            <person name="Nowell W R."/>
        </authorList>
    </citation>
    <scope>NUCLEOTIDE SEQUENCE</scope>
</reference>